<reference evidence="3 4" key="1">
    <citation type="submission" date="2019-04" db="EMBL/GenBank/DDBJ databases">
        <title>A reverse ecology approach based on a biological definition of microbial populations.</title>
        <authorList>
            <person name="Arevalo P."/>
            <person name="Vaninsberghe D."/>
            <person name="Elsherbini J."/>
            <person name="Gore J."/>
            <person name="Polz M."/>
        </authorList>
    </citation>
    <scope>NUCLEOTIDE SEQUENCE [LARGE SCALE GENOMIC DNA]</scope>
    <source>
        <strain evidence="3 4">10N.222.48.A1</strain>
    </source>
</reference>
<dbReference type="RefSeq" id="WP_099167235.1">
    <property type="nucleotide sequence ID" value="NZ_JAJGZU010000022.1"/>
</dbReference>
<evidence type="ECO:0000259" key="2">
    <source>
        <dbReference type="Pfam" id="PF13643"/>
    </source>
</evidence>
<protein>
    <submittedName>
        <fullName evidence="3">DUF4145 domain-containing protein</fullName>
    </submittedName>
</protein>
<evidence type="ECO:0000256" key="1">
    <source>
        <dbReference type="SAM" id="Phobius"/>
    </source>
</evidence>
<feature type="transmembrane region" description="Helical" evidence="1">
    <location>
        <begin position="32"/>
        <end position="48"/>
    </location>
</feature>
<keyword evidence="1" id="KW-1133">Transmembrane helix</keyword>
<evidence type="ECO:0000313" key="4">
    <source>
        <dbReference type="Proteomes" id="UP000305840"/>
    </source>
</evidence>
<organism evidence="3 4">
    <name type="scientific">Vibrio lentus</name>
    <dbReference type="NCBI Taxonomy" id="136468"/>
    <lineage>
        <taxon>Bacteria</taxon>
        <taxon>Pseudomonadati</taxon>
        <taxon>Pseudomonadota</taxon>
        <taxon>Gammaproteobacteria</taxon>
        <taxon>Vibrionales</taxon>
        <taxon>Vibrionaceae</taxon>
        <taxon>Vibrio</taxon>
    </lineage>
</organism>
<keyword evidence="1" id="KW-0472">Membrane</keyword>
<name>A0A4U2EQF2_9VIBR</name>
<accession>A0A4U2EQF2</accession>
<keyword evidence="1" id="KW-0812">Transmembrane</keyword>
<dbReference type="EMBL" id="SYVO01000098">
    <property type="protein sequence ID" value="TKG03117.1"/>
    <property type="molecule type" value="Genomic_DNA"/>
</dbReference>
<comment type="caution">
    <text evidence="3">The sequence shown here is derived from an EMBL/GenBank/DDBJ whole genome shotgun (WGS) entry which is preliminary data.</text>
</comment>
<proteinExistence type="predicted"/>
<gene>
    <name evidence="3" type="ORF">FCV91_21745</name>
</gene>
<dbReference type="Proteomes" id="UP000305840">
    <property type="component" value="Unassembled WGS sequence"/>
</dbReference>
<dbReference type="InterPro" id="IPR025285">
    <property type="entry name" value="DUF4145"/>
</dbReference>
<evidence type="ECO:0000313" key="3">
    <source>
        <dbReference type="EMBL" id="TKG03117.1"/>
    </source>
</evidence>
<sequence>MIKKYSWVVAFILSLLMLVSHSFNLFEIQVDSTSILLLVILLVSPYIASLSKVKYGDFEAEISRDEVVAIRDETPSSTTKSERESGYQRSDEFYESIDPIKPLAETDHILALAKLRIEIEKVVKRYHRLAIKQKGAGTLGAQLNELVADNRIDAKFSKSIRDIVAVCNRAIHGETITKSNANIVINSGVVILDDLFWDLEFKVAHGEVISKEHIEKFDYESLYYDKKYRLTTITPGIEKPEKTVRILTQEQLDGLLQGYNEYAEFLVELKPEDENC</sequence>
<dbReference type="AlphaFoldDB" id="A0A4U2EQF2"/>
<dbReference type="Pfam" id="PF13643">
    <property type="entry name" value="DUF4145"/>
    <property type="match status" value="1"/>
</dbReference>
<feature type="domain" description="DUF4145" evidence="2">
    <location>
        <begin position="108"/>
        <end position="185"/>
    </location>
</feature>